<gene>
    <name evidence="1" type="ORF">TSYNT_9218</name>
</gene>
<accession>A0A0U9HGZ3</accession>
<dbReference type="SUPFAM" id="SSF53822">
    <property type="entry name" value="Periplasmic binding protein-like I"/>
    <property type="match status" value="1"/>
</dbReference>
<dbReference type="AlphaFoldDB" id="A0A0U9HGZ3"/>
<evidence type="ECO:0000313" key="2">
    <source>
        <dbReference type="Proteomes" id="UP000062160"/>
    </source>
</evidence>
<dbReference type="CDD" id="cd06325">
    <property type="entry name" value="PBP1_ABC_unchar_transporter"/>
    <property type="match status" value="1"/>
</dbReference>
<dbReference type="RefSeq" id="WP_059033646.1">
    <property type="nucleotide sequence ID" value="NZ_DF977003.1"/>
</dbReference>
<dbReference type="EMBL" id="DF977003">
    <property type="protein sequence ID" value="GAQ25965.1"/>
    <property type="molecule type" value="Genomic_DNA"/>
</dbReference>
<name>A0A0U9HGZ3_9FIRM</name>
<keyword evidence="2" id="KW-1185">Reference proteome</keyword>
<dbReference type="STRING" id="224999.GCA_001485475_02003"/>
<dbReference type="Gene3D" id="3.40.50.2300">
    <property type="match status" value="2"/>
</dbReference>
<dbReference type="Proteomes" id="UP000062160">
    <property type="component" value="Unassembled WGS sequence"/>
</dbReference>
<reference evidence="1" key="1">
    <citation type="journal article" date="2016" name="Genome Announc.">
        <title>Draft Genome Sequence of the Syntrophic Lactate-Degrading Bacterium Tepidanaerobacter syntrophicus JLT.</title>
        <authorList>
            <person name="Matsuura N."/>
            <person name="Ohashi A."/>
            <person name="Tourlousse D.M."/>
            <person name="Sekiguchi Y."/>
        </authorList>
    </citation>
    <scope>NUCLEOTIDE SEQUENCE [LARGE SCALE GENOMIC DNA]</scope>
    <source>
        <strain evidence="1">JL</strain>
    </source>
</reference>
<organism evidence="1">
    <name type="scientific">Tepidanaerobacter syntrophicus</name>
    <dbReference type="NCBI Taxonomy" id="224999"/>
    <lineage>
        <taxon>Bacteria</taxon>
        <taxon>Bacillati</taxon>
        <taxon>Bacillota</taxon>
        <taxon>Clostridia</taxon>
        <taxon>Thermosediminibacterales</taxon>
        <taxon>Tepidanaerobacteraceae</taxon>
        <taxon>Tepidanaerobacter</taxon>
    </lineage>
</organism>
<dbReference type="PANTHER" id="PTHR35271">
    <property type="entry name" value="ABC TRANSPORTER, SUBSTRATE-BINDING LIPOPROTEIN-RELATED"/>
    <property type="match status" value="1"/>
</dbReference>
<dbReference type="InterPro" id="IPR007487">
    <property type="entry name" value="ABC_transpt-TYRBP-like"/>
</dbReference>
<sequence length="348" mass="36535">MKKTFITSIVIMILILALALIQTGCGSGPASQESTSDTSNSEDTSAGGTGKVYKIGISQFVEHPALDSAREGFVDGLKEAGFEEGKNIEIIVENAQADFSTTQAIANKLINEKVDLILAIATPSAQAAVNATKDISILVTAVTDPVDAGLVKSMEKPGTNVTGTTDMNPVKDQLKLLKEIIPSAKNVGIIYNAAEPNSVVQVNIAKEAAKELDLTIFEATVANTSEINQAVQSLVSKVDAIYTPTDNTVASAISNIVKVANEAKIPVIGAERGEVEGGALATIGIDYYLLGKQTGQMAARVLNGENPAEMPVESSKDLKLIINKKSAEALGITIPQEVLSRADEILEK</sequence>
<dbReference type="InterPro" id="IPR028082">
    <property type="entry name" value="Peripla_BP_I"/>
</dbReference>
<proteinExistence type="predicted"/>
<dbReference type="OrthoDB" id="9776955at2"/>
<protein>
    <submittedName>
        <fullName evidence="1">ABC transport system substrate-binding protein</fullName>
    </submittedName>
</protein>
<dbReference type="PANTHER" id="PTHR35271:SF1">
    <property type="entry name" value="ABC TRANSPORTER, SUBSTRATE-BINDING LIPOPROTEIN"/>
    <property type="match status" value="1"/>
</dbReference>
<dbReference type="Pfam" id="PF04392">
    <property type="entry name" value="ABC_sub_bind"/>
    <property type="match status" value="1"/>
</dbReference>
<evidence type="ECO:0000313" key="1">
    <source>
        <dbReference type="EMBL" id="GAQ25965.1"/>
    </source>
</evidence>